<gene>
    <name evidence="3" type="ORF">P174DRAFT_139948</name>
</gene>
<feature type="transmembrane region" description="Helical" evidence="1">
    <location>
        <begin position="66"/>
        <end position="85"/>
    </location>
</feature>
<keyword evidence="1" id="KW-0472">Membrane</keyword>
<keyword evidence="4" id="KW-1185">Reference proteome</keyword>
<name>A0A2I1CDK3_ASPN1</name>
<evidence type="ECO:0008006" key="5">
    <source>
        <dbReference type="Google" id="ProtNLM"/>
    </source>
</evidence>
<feature type="chain" id="PRO_5014143190" description="Secreted protein" evidence="2">
    <location>
        <begin position="28"/>
        <end position="129"/>
    </location>
</feature>
<proteinExistence type="predicted"/>
<keyword evidence="2" id="KW-0732">Signal</keyword>
<accession>A0A2I1CDK3</accession>
<keyword evidence="1" id="KW-0812">Transmembrane</keyword>
<dbReference type="Proteomes" id="UP000234474">
    <property type="component" value="Unassembled WGS sequence"/>
</dbReference>
<dbReference type="AlphaFoldDB" id="A0A2I1CDK3"/>
<dbReference type="EMBL" id="MSZS01000003">
    <property type="protein sequence ID" value="PKX95694.1"/>
    <property type="molecule type" value="Genomic_DNA"/>
</dbReference>
<keyword evidence="1" id="KW-1133">Transmembrane helix</keyword>
<evidence type="ECO:0000313" key="3">
    <source>
        <dbReference type="EMBL" id="PKX95694.1"/>
    </source>
</evidence>
<dbReference type="RefSeq" id="XP_024684289.1">
    <property type="nucleotide sequence ID" value="XM_024821128.1"/>
</dbReference>
<protein>
    <recommendedName>
        <fullName evidence="5">Secreted protein</fullName>
    </recommendedName>
</protein>
<evidence type="ECO:0000256" key="1">
    <source>
        <dbReference type="SAM" id="Phobius"/>
    </source>
</evidence>
<dbReference type="VEuPathDB" id="FungiDB:P174DRAFT_139948"/>
<evidence type="ECO:0000313" key="4">
    <source>
        <dbReference type="Proteomes" id="UP000234474"/>
    </source>
</evidence>
<comment type="caution">
    <text evidence="3">The sequence shown here is derived from an EMBL/GenBank/DDBJ whole genome shotgun (WGS) entry which is preliminary data.</text>
</comment>
<dbReference type="GeneID" id="36528454"/>
<organism evidence="3 4">
    <name type="scientific">Aspergillus novofumigatus (strain IBT 16806)</name>
    <dbReference type="NCBI Taxonomy" id="1392255"/>
    <lineage>
        <taxon>Eukaryota</taxon>
        <taxon>Fungi</taxon>
        <taxon>Dikarya</taxon>
        <taxon>Ascomycota</taxon>
        <taxon>Pezizomycotina</taxon>
        <taxon>Eurotiomycetes</taxon>
        <taxon>Eurotiomycetidae</taxon>
        <taxon>Eurotiales</taxon>
        <taxon>Aspergillaceae</taxon>
        <taxon>Aspergillus</taxon>
        <taxon>Aspergillus subgen. Fumigati</taxon>
    </lineage>
</organism>
<feature type="signal peptide" evidence="2">
    <location>
        <begin position="1"/>
        <end position="27"/>
    </location>
</feature>
<evidence type="ECO:0000256" key="2">
    <source>
        <dbReference type="SAM" id="SignalP"/>
    </source>
</evidence>
<sequence length="129" mass="14909">MSARWLGGSMLFFLPFLFCHQWVLVLGHRTALSTLAISSFDDIFYSSLELDPPIERGALRTLPTEYSVILTNIIVIIHFMVLRLGTANFEKLSLPLHMCFLSRFSIAHFWRQPFNIRSLFLSCLLPQFV</sequence>
<reference evidence="4" key="1">
    <citation type="journal article" date="2018" name="Proc. Natl. Acad. Sci. U.S.A.">
        <title>Linking secondary metabolites to gene clusters through genome sequencing of six diverse Aspergillus species.</title>
        <authorList>
            <person name="Kaerboelling I."/>
            <person name="Vesth T.C."/>
            <person name="Frisvad J.C."/>
            <person name="Nybo J.L."/>
            <person name="Theobald S."/>
            <person name="Kuo A."/>
            <person name="Bowyer P."/>
            <person name="Matsuda Y."/>
            <person name="Mondo S."/>
            <person name="Lyhne E.K."/>
            <person name="Kogle M.E."/>
            <person name="Clum A."/>
            <person name="Lipzen A."/>
            <person name="Salamov A."/>
            <person name="Ngan C.Y."/>
            <person name="Daum C."/>
            <person name="Chiniquy J."/>
            <person name="Barry K."/>
            <person name="LaButti K."/>
            <person name="Haridas S."/>
            <person name="Simmons B.A."/>
            <person name="Magnuson J.K."/>
            <person name="Mortensen U.H."/>
            <person name="Larsen T.O."/>
            <person name="Grigoriev I.V."/>
            <person name="Baker S.E."/>
            <person name="Andersen M.R."/>
        </authorList>
    </citation>
    <scope>NUCLEOTIDE SEQUENCE [LARGE SCALE GENOMIC DNA]</scope>
    <source>
        <strain evidence="4">IBT 16806</strain>
    </source>
</reference>